<reference evidence="1" key="1">
    <citation type="journal article" date="2021" name="PeerJ">
        <title>Extensive microbial diversity within the chicken gut microbiome revealed by metagenomics and culture.</title>
        <authorList>
            <person name="Gilroy R."/>
            <person name="Ravi A."/>
            <person name="Getino M."/>
            <person name="Pursley I."/>
            <person name="Horton D.L."/>
            <person name="Alikhan N.F."/>
            <person name="Baker D."/>
            <person name="Gharbi K."/>
            <person name="Hall N."/>
            <person name="Watson M."/>
            <person name="Adriaenssens E.M."/>
            <person name="Foster-Nyarko E."/>
            <person name="Jarju S."/>
            <person name="Secka A."/>
            <person name="Antonio M."/>
            <person name="Oren A."/>
            <person name="Chaudhuri R.R."/>
            <person name="La Ragione R."/>
            <person name="Hildebrand F."/>
            <person name="Pallen M.J."/>
        </authorList>
    </citation>
    <scope>NUCLEOTIDE SEQUENCE</scope>
    <source>
        <strain evidence="1">CHK196-3914</strain>
    </source>
</reference>
<organism evidence="1 2">
    <name type="scientific">Candidatus Mediterraneibacter stercoravium</name>
    <dbReference type="NCBI Taxonomy" id="2838685"/>
    <lineage>
        <taxon>Bacteria</taxon>
        <taxon>Bacillati</taxon>
        <taxon>Bacillota</taxon>
        <taxon>Clostridia</taxon>
        <taxon>Lachnospirales</taxon>
        <taxon>Lachnospiraceae</taxon>
        <taxon>Mediterraneibacter</taxon>
    </lineage>
</organism>
<evidence type="ECO:0000313" key="2">
    <source>
        <dbReference type="Proteomes" id="UP000824116"/>
    </source>
</evidence>
<sequence>MNGIGRIVRYKNRVILMFALLTAALVTCVALWQGEAAAQADMQGRLAEEIIRFHVIANSDSEEDQSLKLKVRDEIADYLKREMPECINIEETAMWLREHTGEMEAAGRKALKRAGVDQPVNAAVISCWFEDRTYGSMYFPAGNYETLRVEIGAAEGHNWWCVLYPGMCFRDAVNVVYPDGSSDKIGNVLTEKEYSGVTATSDFKIGWYFWKGK</sequence>
<reference evidence="1" key="2">
    <citation type="submission" date="2021-04" db="EMBL/GenBank/DDBJ databases">
        <authorList>
            <person name="Gilroy R."/>
        </authorList>
    </citation>
    <scope>NUCLEOTIDE SEQUENCE</scope>
    <source>
        <strain evidence="1">CHK196-3914</strain>
    </source>
</reference>
<evidence type="ECO:0000313" key="1">
    <source>
        <dbReference type="EMBL" id="HIZ75189.1"/>
    </source>
</evidence>
<accession>A0A9D2K2X8</accession>
<comment type="caution">
    <text evidence="1">The sequence shown here is derived from an EMBL/GenBank/DDBJ whole genome shotgun (WGS) entry which is preliminary data.</text>
</comment>
<dbReference type="EMBL" id="DXAY01000188">
    <property type="protein sequence ID" value="HIZ75189.1"/>
    <property type="molecule type" value="Genomic_DNA"/>
</dbReference>
<proteinExistence type="predicted"/>
<dbReference type="AlphaFoldDB" id="A0A9D2K2X8"/>
<dbReference type="NCBIfam" id="TIGR02837">
    <property type="entry name" value="spore_II_R"/>
    <property type="match status" value="1"/>
</dbReference>
<gene>
    <name evidence="1" type="primary">spoIIR</name>
    <name evidence="1" type="ORF">H9723_08130</name>
</gene>
<dbReference type="Proteomes" id="UP000824116">
    <property type="component" value="Unassembled WGS sequence"/>
</dbReference>
<protein>
    <submittedName>
        <fullName evidence="1">Stage II sporulation protein R</fullName>
    </submittedName>
</protein>
<name>A0A9D2K2X8_9FIRM</name>
<dbReference type="InterPro" id="IPR014202">
    <property type="entry name" value="Spore_II_R"/>
</dbReference>
<dbReference type="Pfam" id="PF09551">
    <property type="entry name" value="Spore_II_R"/>
    <property type="match status" value="1"/>
</dbReference>